<dbReference type="InterPro" id="IPR053248">
    <property type="entry name" value="Zinc_finger_MYND_domain"/>
</dbReference>
<comment type="caution">
    <text evidence="1">The sequence shown here is derived from an EMBL/GenBank/DDBJ whole genome shotgun (WGS) entry which is preliminary data.</text>
</comment>
<sequence>MSFGEVPAYRVQTLNTLAFPKGQVPRCEMTGLPARVQCITPHITLYFVSKECAKQAWYGIMHKIAPLLGPLRTPCLVVGTEEDRAKREYTMEMSKKALVDLCSQEAEKFLVERQYDLAIPGALQAVTFLREIYGDGAIEMIGPFMQLAEAHLGLGRAREAAEVLGRATWTVSKNPDCSNSMKSQLHRNIGKLHLSQNKLDEALAELSHDIYFSSLEMGPEHIETSVGYYHIASVFYAQHKIENALAFYDKVVDIWYRFLLAARRDTNLVDSVSESQLSQAGDMLDHVLRTRAKLLGDTHIATGEAKYTVGLLHLVANNVEKARDAIQAALATYIDHLGPDHPSTKHIQDTHDACPLPKAPPGQVIAFGDDADDADAAGDTLHGHTFGAIDAHFPSQMPRAATQSPIPLVPEGAGL</sequence>
<dbReference type="InterPro" id="IPR011990">
    <property type="entry name" value="TPR-like_helical_dom_sf"/>
</dbReference>
<evidence type="ECO:0000313" key="2">
    <source>
        <dbReference type="Proteomes" id="UP001230188"/>
    </source>
</evidence>
<dbReference type="PANTHER" id="PTHR46533:SF1">
    <property type="entry name" value="ZINC FINGER MYND DOMAIN-CONTAINING PROTEIN 12"/>
    <property type="match status" value="1"/>
</dbReference>
<dbReference type="PANTHER" id="PTHR46533">
    <property type="entry name" value="ZINC FINGER MYND DOMAIN-CONTAINING PROTEIN 12"/>
    <property type="match status" value="1"/>
</dbReference>
<dbReference type="Gene3D" id="1.25.40.10">
    <property type="entry name" value="Tetratricopeptide repeat domain"/>
    <property type="match status" value="2"/>
</dbReference>
<dbReference type="Proteomes" id="UP001230188">
    <property type="component" value="Unassembled WGS sequence"/>
</dbReference>
<keyword evidence="2" id="KW-1185">Reference proteome</keyword>
<reference evidence="1" key="1">
    <citation type="submission" date="2023-01" db="EMBL/GenBank/DDBJ databases">
        <title>Metagenome sequencing of chrysophaentin producing Chrysophaeum taylorii.</title>
        <authorList>
            <person name="Davison J."/>
            <person name="Bewley C."/>
        </authorList>
    </citation>
    <scope>NUCLEOTIDE SEQUENCE</scope>
    <source>
        <strain evidence="1">NIES-1699</strain>
    </source>
</reference>
<dbReference type="SMART" id="SM00028">
    <property type="entry name" value="TPR"/>
    <property type="match status" value="3"/>
</dbReference>
<dbReference type="InterPro" id="IPR019734">
    <property type="entry name" value="TPR_rpt"/>
</dbReference>
<evidence type="ECO:0000313" key="1">
    <source>
        <dbReference type="EMBL" id="KAJ8608269.1"/>
    </source>
</evidence>
<dbReference type="AlphaFoldDB" id="A0AAD7UKD1"/>
<dbReference type="Pfam" id="PF13374">
    <property type="entry name" value="TPR_10"/>
    <property type="match status" value="1"/>
</dbReference>
<dbReference type="SUPFAM" id="SSF48452">
    <property type="entry name" value="TPR-like"/>
    <property type="match status" value="2"/>
</dbReference>
<protein>
    <submittedName>
        <fullName evidence="1">Uncharacterized protein</fullName>
    </submittedName>
</protein>
<gene>
    <name evidence="1" type="ORF">CTAYLR_007267</name>
</gene>
<proteinExistence type="predicted"/>
<dbReference type="EMBL" id="JAQMWT010000177">
    <property type="protein sequence ID" value="KAJ8608269.1"/>
    <property type="molecule type" value="Genomic_DNA"/>
</dbReference>
<accession>A0AAD7UKD1</accession>
<name>A0AAD7UKD1_9STRA</name>
<organism evidence="1 2">
    <name type="scientific">Chrysophaeum taylorii</name>
    <dbReference type="NCBI Taxonomy" id="2483200"/>
    <lineage>
        <taxon>Eukaryota</taxon>
        <taxon>Sar</taxon>
        <taxon>Stramenopiles</taxon>
        <taxon>Ochrophyta</taxon>
        <taxon>Pelagophyceae</taxon>
        <taxon>Pelagomonadales</taxon>
        <taxon>Pelagomonadaceae</taxon>
        <taxon>Chrysophaeum</taxon>
    </lineage>
</organism>